<evidence type="ECO:0000313" key="7">
    <source>
        <dbReference type="Proteomes" id="UP001195914"/>
    </source>
</evidence>
<dbReference type="InterPro" id="IPR029063">
    <property type="entry name" value="SAM-dependent_MTases_sf"/>
</dbReference>
<evidence type="ECO:0000256" key="4">
    <source>
        <dbReference type="ARBA" id="ARBA00022691"/>
    </source>
</evidence>
<gene>
    <name evidence="6" type="ORF">X943_000529</name>
</gene>
<feature type="signal peptide" evidence="5">
    <location>
        <begin position="1"/>
        <end position="22"/>
    </location>
</feature>
<dbReference type="Pfam" id="PF01795">
    <property type="entry name" value="Methyltransf_5"/>
    <property type="match status" value="1"/>
</dbReference>
<comment type="similarity">
    <text evidence="1">Belongs to the methyltransferase superfamily. RsmH family.</text>
</comment>
<organism evidence="6 7">
    <name type="scientific">Babesia divergens</name>
    <dbReference type="NCBI Taxonomy" id="32595"/>
    <lineage>
        <taxon>Eukaryota</taxon>
        <taxon>Sar</taxon>
        <taxon>Alveolata</taxon>
        <taxon>Apicomplexa</taxon>
        <taxon>Aconoidasida</taxon>
        <taxon>Piroplasmida</taxon>
        <taxon>Babesiidae</taxon>
        <taxon>Babesia</taxon>
    </lineage>
</organism>
<name>A0AAD9GF07_BABDI</name>
<dbReference type="GO" id="GO:0070475">
    <property type="term" value="P:rRNA base methylation"/>
    <property type="evidence" value="ECO:0007669"/>
    <property type="project" value="TreeGrafter"/>
</dbReference>
<dbReference type="GO" id="GO:0071424">
    <property type="term" value="F:rRNA (cytosine-N4-)-methyltransferase activity"/>
    <property type="evidence" value="ECO:0007669"/>
    <property type="project" value="TreeGrafter"/>
</dbReference>
<reference evidence="6" key="2">
    <citation type="submission" date="2021-05" db="EMBL/GenBank/DDBJ databases">
        <authorList>
            <person name="Pain A."/>
        </authorList>
    </citation>
    <scope>NUCLEOTIDE SEQUENCE</scope>
    <source>
        <strain evidence="6">1802A</strain>
    </source>
</reference>
<keyword evidence="7" id="KW-1185">Reference proteome</keyword>
<keyword evidence="5" id="KW-0732">Signal</keyword>
<evidence type="ECO:0000313" key="6">
    <source>
        <dbReference type="EMBL" id="KAK1937259.1"/>
    </source>
</evidence>
<protein>
    <submittedName>
        <fullName evidence="6">S-adenosyl methyltransferase</fullName>
    </submittedName>
</protein>
<dbReference type="Gene3D" id="1.10.150.170">
    <property type="entry name" value="Putative methyltransferase TM0872, insert domain"/>
    <property type="match status" value="1"/>
</dbReference>
<evidence type="ECO:0000256" key="2">
    <source>
        <dbReference type="ARBA" id="ARBA00022603"/>
    </source>
</evidence>
<evidence type="ECO:0000256" key="5">
    <source>
        <dbReference type="SAM" id="SignalP"/>
    </source>
</evidence>
<dbReference type="PANTHER" id="PTHR11265">
    <property type="entry name" value="S-ADENOSYL-METHYLTRANSFERASE MRAW"/>
    <property type="match status" value="1"/>
</dbReference>
<dbReference type="NCBIfam" id="TIGR00006">
    <property type="entry name" value="16S rRNA (cytosine(1402)-N(4))-methyltransferase RsmH"/>
    <property type="match status" value="1"/>
</dbReference>
<keyword evidence="3" id="KW-0808">Transferase</keyword>
<dbReference type="HAMAP" id="MF_01007">
    <property type="entry name" value="16SrRNA_methyltr_H"/>
    <property type="match status" value="1"/>
</dbReference>
<keyword evidence="2 6" id="KW-0489">Methyltransferase</keyword>
<dbReference type="InterPro" id="IPR002903">
    <property type="entry name" value="RsmH"/>
</dbReference>
<dbReference type="Proteomes" id="UP001195914">
    <property type="component" value="Unassembled WGS sequence"/>
</dbReference>
<comment type="caution">
    <text evidence="6">The sequence shown here is derived from an EMBL/GenBank/DDBJ whole genome shotgun (WGS) entry which is preliminary data.</text>
</comment>
<evidence type="ECO:0000256" key="3">
    <source>
        <dbReference type="ARBA" id="ARBA00022679"/>
    </source>
</evidence>
<dbReference type="InterPro" id="IPR023397">
    <property type="entry name" value="SAM-dep_MeTrfase_MraW_recog"/>
</dbReference>
<keyword evidence="4" id="KW-0949">S-adenosyl-L-methionine</keyword>
<dbReference type="SUPFAM" id="SSF81799">
    <property type="entry name" value="Putative methyltransferase TM0872, insert domain"/>
    <property type="match status" value="1"/>
</dbReference>
<evidence type="ECO:0000256" key="1">
    <source>
        <dbReference type="ARBA" id="ARBA00010396"/>
    </source>
</evidence>
<proteinExistence type="inferred from homology"/>
<dbReference type="PANTHER" id="PTHR11265:SF0">
    <property type="entry name" value="12S RRNA N4-METHYLCYTIDINE METHYLTRANSFERASE"/>
    <property type="match status" value="1"/>
</dbReference>
<sequence length="409" mass="45958">MGYGRPLLWKLLLPLYCLGISSVWPLSRTNAYTINKGTRAVLTWSRLRCVEAGGKNDGISAAGSETVIESRNDECTSEYLEHVPVLLKESIDMLVTNPDGRYLDMTLGYGGHAEEILKRLSPKGSLVGLDRDPEAVYHTGKRLQTYVDAKKLHPVIGTFSNVSRILESQGLPLEGYSGVIADLGISTHQLECARRGFAYNTDGPLDMRMSNPLHDPSHKGCPIDPLQSLEKSNTAFKVINQGREYEIARIIKEYGEEGRAALFAKRIVEKRKHMGGISTTQQLRDVILSCVHANRKTAMKTLSRVFQALRIYVNDELTELQRLLDEVPQMLHRKHGRLVVISYHSLEDRMVKRAFSALQSVSESSPDLTVFRVVTKKCLTSTDMENRVNQKARSAKLRCLERCKYKPAE</sequence>
<accession>A0AAD9GF07</accession>
<dbReference type="EMBL" id="JAHBMH010000033">
    <property type="protein sequence ID" value="KAK1937259.1"/>
    <property type="molecule type" value="Genomic_DNA"/>
</dbReference>
<dbReference type="SUPFAM" id="SSF53335">
    <property type="entry name" value="S-adenosyl-L-methionine-dependent methyltransferases"/>
    <property type="match status" value="1"/>
</dbReference>
<reference evidence="6" key="1">
    <citation type="journal article" date="2014" name="Nucleic Acids Res.">
        <title>The evolutionary dynamics of variant antigen genes in Babesia reveal a history of genomic innovation underlying host-parasite interaction.</title>
        <authorList>
            <person name="Jackson A.P."/>
            <person name="Otto T.D."/>
            <person name="Darby A."/>
            <person name="Ramaprasad A."/>
            <person name="Xia D."/>
            <person name="Echaide I.E."/>
            <person name="Farber M."/>
            <person name="Gahlot S."/>
            <person name="Gamble J."/>
            <person name="Gupta D."/>
            <person name="Gupta Y."/>
            <person name="Jackson L."/>
            <person name="Malandrin L."/>
            <person name="Malas T.B."/>
            <person name="Moussa E."/>
            <person name="Nair M."/>
            <person name="Reid A.J."/>
            <person name="Sanders M."/>
            <person name="Sharma J."/>
            <person name="Tracey A."/>
            <person name="Quail M.A."/>
            <person name="Weir W."/>
            <person name="Wastling J.M."/>
            <person name="Hall N."/>
            <person name="Willadsen P."/>
            <person name="Lingelbach K."/>
            <person name="Shiels B."/>
            <person name="Tait A."/>
            <person name="Berriman M."/>
            <person name="Allred D.R."/>
            <person name="Pain A."/>
        </authorList>
    </citation>
    <scope>NUCLEOTIDE SEQUENCE</scope>
    <source>
        <strain evidence="6">1802A</strain>
    </source>
</reference>
<dbReference type="AlphaFoldDB" id="A0AAD9GF07"/>
<dbReference type="Gene3D" id="3.40.50.150">
    <property type="entry name" value="Vaccinia Virus protein VP39"/>
    <property type="match status" value="1"/>
</dbReference>
<feature type="chain" id="PRO_5042209556" evidence="5">
    <location>
        <begin position="23"/>
        <end position="409"/>
    </location>
</feature>